<dbReference type="EMBL" id="AJWZ01000106">
    <property type="protein sequence ID" value="EKC77865.1"/>
    <property type="molecule type" value="Genomic_DNA"/>
</dbReference>
<gene>
    <name evidence="1" type="ORF">OBE_00154</name>
</gene>
<evidence type="ECO:0000313" key="1">
    <source>
        <dbReference type="EMBL" id="EKC77865.1"/>
    </source>
</evidence>
<organism evidence="1">
    <name type="scientific">human gut metagenome</name>
    <dbReference type="NCBI Taxonomy" id="408170"/>
    <lineage>
        <taxon>unclassified sequences</taxon>
        <taxon>metagenomes</taxon>
        <taxon>organismal metagenomes</taxon>
    </lineage>
</organism>
<comment type="caution">
    <text evidence="1">The sequence shown here is derived from an EMBL/GenBank/DDBJ whole genome shotgun (WGS) entry which is preliminary data.</text>
</comment>
<accession>K1UHW4</accession>
<reference evidence="1" key="1">
    <citation type="journal article" date="2013" name="Environ. Microbiol.">
        <title>Microbiota from the distal guts of lean and obese adolescents exhibit partial functional redundancy besides clear differences in community structure.</title>
        <authorList>
            <person name="Ferrer M."/>
            <person name="Ruiz A."/>
            <person name="Lanza F."/>
            <person name="Haange S.B."/>
            <person name="Oberbach A."/>
            <person name="Till H."/>
            <person name="Bargiela R."/>
            <person name="Campoy C."/>
            <person name="Segura M.T."/>
            <person name="Richter M."/>
            <person name="von Bergen M."/>
            <person name="Seifert J."/>
            <person name="Suarez A."/>
        </authorList>
    </citation>
    <scope>NUCLEOTIDE SEQUENCE</scope>
</reference>
<protein>
    <submittedName>
        <fullName evidence="1">Outer membrane porin F</fullName>
    </submittedName>
</protein>
<sequence length="234" mass="26300">MKKLFITMALVLCAAAASAQVVAVAEEIVVEEQQPKRRGWAGYETNRFFDNWEITVAGGAQIMVFNGTLGKDDFGSSRFNHINWQADFSLTKWFHPVMGARLQIQGGQYQNDTAFGNQYMKDPYIFTHMDFMVNLSNWIGGERDDRVYYAVPFAGFGYHVSGFTDKFQRDWGYGTDHSFAFTAGLLNKFRVCPALDIELELKAWMLPSSNMPSILNSGTQKVAAAYSATIGLTY</sequence>
<dbReference type="AlphaFoldDB" id="K1UHW4"/>
<proteinExistence type="predicted"/>
<feature type="non-terminal residue" evidence="1">
    <location>
        <position position="234"/>
    </location>
</feature>
<name>K1UHW4_9ZZZZ</name>